<protein>
    <recommendedName>
        <fullName evidence="2">GxGYxYP putative glycoside hydrolase C-terminal domain-containing protein</fullName>
    </recommendedName>
</protein>
<dbReference type="InterPro" id="IPR025832">
    <property type="entry name" value="GxGYxYP_C"/>
</dbReference>
<name>A0AAU1UJG4_9ACTN</name>
<feature type="region of interest" description="Disordered" evidence="1">
    <location>
        <begin position="1"/>
        <end position="68"/>
    </location>
</feature>
<dbReference type="EMBL" id="CP108195">
    <property type="protein sequence ID" value="WTS17334.1"/>
    <property type="molecule type" value="Genomic_DNA"/>
</dbReference>
<sequence>MGWRRPGFAARRRGGARRLLHERHRARRRPGEGLRQDPAPAEVDPPQPRPPHPHVRGGRQRPSGAGYTYAGSWPEKALDAYTALTGRFLRRTGLDLVYAYNPRNAAGDGWVPFDERVIRSYRDHTQLRGIIQSWETGDLQIRPAGLPVIGNFFPQGKAAEYRDGLLKHIKDWDGGSPLFIAGAVNAWSWTPSDVAELGELLGGPVRDRPR</sequence>
<dbReference type="AlphaFoldDB" id="A0AAU1UJG4"/>
<evidence type="ECO:0000259" key="2">
    <source>
        <dbReference type="Pfam" id="PF14323"/>
    </source>
</evidence>
<proteinExistence type="predicted"/>
<evidence type="ECO:0000313" key="3">
    <source>
        <dbReference type="EMBL" id="WTS17334.1"/>
    </source>
</evidence>
<evidence type="ECO:0000256" key="1">
    <source>
        <dbReference type="SAM" id="MobiDB-lite"/>
    </source>
</evidence>
<feature type="domain" description="GxGYxYP putative glycoside hydrolase C-terminal" evidence="2">
    <location>
        <begin position="62"/>
        <end position="205"/>
    </location>
</feature>
<accession>A0AAU1UJG4</accession>
<reference evidence="3" key="1">
    <citation type="submission" date="2022-10" db="EMBL/GenBank/DDBJ databases">
        <title>The complete genomes of actinobacterial strains from the NBC collection.</title>
        <authorList>
            <person name="Joergensen T.S."/>
            <person name="Alvarez Arevalo M."/>
            <person name="Sterndorff E.B."/>
            <person name="Faurdal D."/>
            <person name="Vuksanovic O."/>
            <person name="Mourched A.-S."/>
            <person name="Charusanti P."/>
            <person name="Shaw S."/>
            <person name="Blin K."/>
            <person name="Weber T."/>
        </authorList>
    </citation>
    <scope>NUCLEOTIDE SEQUENCE</scope>
    <source>
        <strain evidence="3">NBC_00119</strain>
    </source>
</reference>
<feature type="compositionally biased region" description="Basic residues" evidence="1">
    <location>
        <begin position="10"/>
        <end position="28"/>
    </location>
</feature>
<organism evidence="3">
    <name type="scientific">Streptomyces sp. NBC_00119</name>
    <dbReference type="NCBI Taxonomy" id="2975659"/>
    <lineage>
        <taxon>Bacteria</taxon>
        <taxon>Bacillati</taxon>
        <taxon>Actinomycetota</taxon>
        <taxon>Actinomycetes</taxon>
        <taxon>Kitasatosporales</taxon>
        <taxon>Streptomycetaceae</taxon>
        <taxon>Streptomyces</taxon>
    </lineage>
</organism>
<dbReference type="Gene3D" id="3.20.20.490">
    <property type="entry name" value="GxGYxYP glycoside hydrolase, C-terminal domain"/>
    <property type="match status" value="1"/>
</dbReference>
<gene>
    <name evidence="3" type="ORF">OHU69_43625</name>
</gene>
<dbReference type="Pfam" id="PF14323">
    <property type="entry name" value="GxGYxYP_C"/>
    <property type="match status" value="1"/>
</dbReference>
<dbReference type="InterPro" id="IPR038410">
    <property type="entry name" value="GxGYxYP_C_sf"/>
</dbReference>